<feature type="region of interest" description="Disordered" evidence="1">
    <location>
        <begin position="1"/>
        <end position="102"/>
    </location>
</feature>
<proteinExistence type="predicted"/>
<organism evidence="2 3">
    <name type="scientific">Roseateles depolymerans</name>
    <dbReference type="NCBI Taxonomy" id="76731"/>
    <lineage>
        <taxon>Bacteria</taxon>
        <taxon>Pseudomonadati</taxon>
        <taxon>Pseudomonadota</taxon>
        <taxon>Betaproteobacteria</taxon>
        <taxon>Burkholderiales</taxon>
        <taxon>Sphaerotilaceae</taxon>
        <taxon>Roseateles</taxon>
    </lineage>
</organism>
<gene>
    <name evidence="2" type="ORF">RD2015_4752</name>
</gene>
<protein>
    <submittedName>
        <fullName evidence="2">Uncharacterized protein</fullName>
    </submittedName>
</protein>
<dbReference type="PATRIC" id="fig|76731.3.peg.4871"/>
<evidence type="ECO:0000313" key="2">
    <source>
        <dbReference type="EMBL" id="ALV09190.1"/>
    </source>
</evidence>
<feature type="compositionally biased region" description="Low complexity" evidence="1">
    <location>
        <begin position="45"/>
        <end position="62"/>
    </location>
</feature>
<name>A0A0U3D6D9_9BURK</name>
<feature type="compositionally biased region" description="Polar residues" evidence="1">
    <location>
        <begin position="7"/>
        <end position="29"/>
    </location>
</feature>
<dbReference type="Proteomes" id="UP000060699">
    <property type="component" value="Chromosome"/>
</dbReference>
<reference evidence="2 3" key="1">
    <citation type="submission" date="2015-12" db="EMBL/GenBank/DDBJ databases">
        <title>Complete genome of Roseateles depolymerans KCTC 42856.</title>
        <authorList>
            <person name="Kim K.M."/>
        </authorList>
    </citation>
    <scope>NUCLEOTIDE SEQUENCE [LARGE SCALE GENOMIC DNA]</scope>
    <source>
        <strain evidence="2 3">KCTC 42856</strain>
    </source>
</reference>
<dbReference type="KEGG" id="rdp:RD2015_4752"/>
<dbReference type="AlphaFoldDB" id="A0A0U3D6D9"/>
<accession>A0A0U3D6D9</accession>
<sequence length="373" mass="38775">MKLYSDAPTTKHQTGGVQPSSPLQRTSPGQGAAARPPGSFELSGLTAASSRPPSLPLSTDSTAAKRPGEEDSTIDPSAKKVRRNAVLPNRPEQLASATPAQASQISALSSPAAAARPLGGKVIDVPGLTLHSQVPTKAQTSEIESKIKQALQDQHGPVQVFGYHVTTQENADAIRNQGFSADANHGLAGGVAGMNIHGPGLYTSNRPVDDYVKPDKTNVMYAVVAPQGAGFKEGKIGAGKSWDAASNAASAHDGDFVNSMTGDRKVNPGAISKVALVPIATIGPSMAPELLAMQPGASSKPAPAKTVSPELHDLISVAVKNHPAAVQAIRDEPNPDIKIDRIAELKDKIIESGGMPEGGTNRLLMMDLKKRYL</sequence>
<keyword evidence="3" id="KW-1185">Reference proteome</keyword>
<evidence type="ECO:0000256" key="1">
    <source>
        <dbReference type="SAM" id="MobiDB-lite"/>
    </source>
</evidence>
<dbReference type="RefSeq" id="WP_147307147.1">
    <property type="nucleotide sequence ID" value="NZ_CP013729.1"/>
</dbReference>
<dbReference type="OrthoDB" id="9093212at2"/>
<evidence type="ECO:0000313" key="3">
    <source>
        <dbReference type="Proteomes" id="UP000060699"/>
    </source>
</evidence>
<dbReference type="EMBL" id="CP013729">
    <property type="protein sequence ID" value="ALV09190.1"/>
    <property type="molecule type" value="Genomic_DNA"/>
</dbReference>